<reference evidence="1" key="2">
    <citation type="journal article" date="2010" name="Mol. Plant Microbe Interact.">
        <title>Rhodococcus fascians impacts plant development through the dynamic fas-mediated production of a cytokinin mix.</title>
        <authorList>
            <person name="Pertry I."/>
            <person name="Vaclavikova K."/>
            <person name="Gemrotova M."/>
            <person name="Spichal L."/>
            <person name="Galuszka P."/>
            <person name="Depuydt S."/>
            <person name="Temmerman W."/>
            <person name="Stes E."/>
            <person name="De Keyser A."/>
            <person name="Riefler M."/>
            <person name="Biondi S."/>
            <person name="Novak O."/>
            <person name="Schmulling T."/>
            <person name="Strnad M."/>
            <person name="Tarkowski P."/>
            <person name="Holsters M."/>
            <person name="Vereecke D."/>
        </authorList>
    </citation>
    <scope>NUCLEOTIDE SEQUENCE</scope>
    <source>
        <strain evidence="1">D188</strain>
        <plasmid evidence="1">pFiD188</plasmid>
    </source>
</reference>
<sequence>MLTELDDPDTDIAVRIDVHDAGGTKTWHPQRDGHLLLNADPAASTHLAHTLADTLSGHSPHVWMITGPSRTPTFSTTADTDPDPVDIMDSVWRFTTQRKTLIDNGQATTHDFTPAYLVIDSLEGVVDTLRLTCNRSLQLLSVLAHRGHRANVYLATITDLNAPRISEALRNFAEPRLRDRDCLNNG</sequence>
<protein>
    <submittedName>
        <fullName evidence="1">Uncharacterized protein</fullName>
    </submittedName>
</protein>
<reference evidence="1" key="4">
    <citation type="submission" date="2011-06" db="EMBL/GenBank/DDBJ databases">
        <authorList>
            <person name="Vereecke D.M."/>
        </authorList>
    </citation>
    <scope>NUCLEOTIDE SEQUENCE</scope>
    <source>
        <strain evidence="1">D188</strain>
        <plasmid evidence="1">pFiD188</plasmid>
    </source>
</reference>
<organism evidence="1">
    <name type="scientific">Rhodococcoides fascians D188</name>
    <dbReference type="NCBI Taxonomy" id="1051973"/>
    <lineage>
        <taxon>Bacteria</taxon>
        <taxon>Bacillati</taxon>
        <taxon>Actinomycetota</taxon>
        <taxon>Actinomycetes</taxon>
        <taxon>Mycobacteriales</taxon>
        <taxon>Nocardiaceae</taxon>
        <taxon>Rhodococcoides</taxon>
    </lineage>
</organism>
<accession>G8JYV0</accession>
<keyword evidence="1" id="KW-0614">Plasmid</keyword>
<name>G8JYV0_RHOFA</name>
<dbReference type="KEGG" id="rfa:A3L23_04950"/>
<dbReference type="PATRIC" id="fig|1051973.4.peg.4994"/>
<dbReference type="RefSeq" id="WP_015586139.1">
    <property type="nucleotide sequence ID" value="NC_021080.1"/>
</dbReference>
<gene>
    <name evidence="1" type="ORF">pFi_085</name>
</gene>
<proteinExistence type="predicted"/>
<reference evidence="1" key="3">
    <citation type="journal article" date="2011" name="Annu. Rev. Phytopathol.">
        <title>A successful bacterial coup d'etat: how Rhodococcus fascians redirects plant development.</title>
        <authorList>
            <person name="Stes E."/>
            <person name="Vandeputte O.M."/>
            <person name="El Jaziri M."/>
            <person name="Holsters M."/>
            <person name="Vereecke D."/>
        </authorList>
    </citation>
    <scope>NUCLEOTIDE SEQUENCE</scope>
    <source>
        <strain evidence="1">D188</strain>
        <plasmid evidence="1">pFiD188</plasmid>
    </source>
</reference>
<dbReference type="EMBL" id="JN093097">
    <property type="protein sequence ID" value="AET25221.1"/>
    <property type="molecule type" value="Genomic_DNA"/>
</dbReference>
<reference evidence="1" key="5">
    <citation type="journal article" date="2012" name="Mol. Plant Microbe Interact.">
        <title>pFiD188, the linear virulence plasmid of Rhodococcus fascians D188.</title>
        <authorList>
            <person name="Francis I."/>
            <person name="De Keyser A."/>
            <person name="De Backer P."/>
            <person name="Simon-Mateo C."/>
            <person name="Kalkus J."/>
            <person name="Pertry I."/>
            <person name="Ardiles-Diaz W."/>
            <person name="De Rycke R."/>
            <person name="Vandeputte O.M."/>
            <person name="El Jaziri M."/>
            <person name="Holsters M."/>
            <person name="Vereecke D."/>
        </authorList>
    </citation>
    <scope>NUCLEOTIDE SEQUENCE</scope>
    <source>
        <strain evidence="1">D188</strain>
        <plasmid evidence="1">pFiD188</plasmid>
    </source>
</reference>
<dbReference type="AlphaFoldDB" id="G8JYV0"/>
<reference evidence="1" key="1">
    <citation type="journal article" date="2009" name="Proc. Natl. Acad. Sci. U.S.A.">
        <title>Identification of Rhodococcus fascians cytokinins and their modus operandi to reshape the plant.</title>
        <authorList>
            <person name="Pertry I."/>
            <person name="Vaclavikova K."/>
            <person name="Depuydt S."/>
            <person name="Galuszka P."/>
            <person name="Spichal L."/>
            <person name="Temmerman W."/>
            <person name="Stes E."/>
            <person name="Schmulling T."/>
            <person name="Kakimoto T."/>
            <person name="Van Montagu M.C."/>
            <person name="Strnad M."/>
            <person name="Holsters M."/>
            <person name="Tarkowski P."/>
            <person name="Vereecke D."/>
        </authorList>
    </citation>
    <scope>NUCLEOTIDE SEQUENCE</scope>
    <source>
        <strain evidence="1">D188</strain>
        <plasmid evidence="1">pFiD188</plasmid>
    </source>
</reference>
<geneLocation type="plasmid" evidence="1">
    <name>pFiD188</name>
</geneLocation>
<evidence type="ECO:0000313" key="1">
    <source>
        <dbReference type="EMBL" id="AET25221.1"/>
    </source>
</evidence>